<comment type="caution">
    <text evidence="1">The sequence shown here is derived from an EMBL/GenBank/DDBJ whole genome shotgun (WGS) entry which is preliminary data.</text>
</comment>
<evidence type="ECO:0000313" key="1">
    <source>
        <dbReference type="EMBL" id="KAK2092539.1"/>
    </source>
</evidence>
<protein>
    <submittedName>
        <fullName evidence="1">Exportin-1</fullName>
    </submittedName>
</protein>
<dbReference type="Gene3D" id="1.25.10.10">
    <property type="entry name" value="Leucine-rich Repeat Variant"/>
    <property type="match status" value="1"/>
</dbReference>
<accession>A0ABQ9U667</accession>
<name>A0ABQ9U667_SAGOE</name>
<dbReference type="EMBL" id="JASSZA010000015">
    <property type="protein sequence ID" value="KAK2092539.1"/>
    <property type="molecule type" value="Genomic_DNA"/>
</dbReference>
<organism evidence="1 2">
    <name type="scientific">Saguinus oedipus</name>
    <name type="common">Cotton-top tamarin</name>
    <name type="synonym">Oedipomidas oedipus</name>
    <dbReference type="NCBI Taxonomy" id="9490"/>
    <lineage>
        <taxon>Eukaryota</taxon>
        <taxon>Metazoa</taxon>
        <taxon>Chordata</taxon>
        <taxon>Craniata</taxon>
        <taxon>Vertebrata</taxon>
        <taxon>Euteleostomi</taxon>
        <taxon>Mammalia</taxon>
        <taxon>Eutheria</taxon>
        <taxon>Euarchontoglires</taxon>
        <taxon>Primates</taxon>
        <taxon>Haplorrhini</taxon>
        <taxon>Platyrrhini</taxon>
        <taxon>Cebidae</taxon>
        <taxon>Callitrichinae</taxon>
        <taxon>Saguinus</taxon>
    </lineage>
</organism>
<gene>
    <name evidence="1" type="primary">XPO1_4</name>
    <name evidence="1" type="ORF">P7K49_029067</name>
</gene>
<keyword evidence="2" id="KW-1185">Reference proteome</keyword>
<sequence>MMQLKQMLPLNTNIRLAYSNGKDDEQNFIQNLSLFLCTFLKEHDQLIEKRLNLRETLME</sequence>
<dbReference type="InterPro" id="IPR011989">
    <property type="entry name" value="ARM-like"/>
</dbReference>
<proteinExistence type="predicted"/>
<dbReference type="Proteomes" id="UP001266305">
    <property type="component" value="Unassembled WGS sequence"/>
</dbReference>
<feature type="non-terminal residue" evidence="1">
    <location>
        <position position="59"/>
    </location>
</feature>
<reference evidence="1 2" key="1">
    <citation type="submission" date="2023-05" db="EMBL/GenBank/DDBJ databases">
        <title>B98-5 Cell Line De Novo Hybrid Assembly: An Optical Mapping Approach.</title>
        <authorList>
            <person name="Kananen K."/>
            <person name="Auerbach J.A."/>
            <person name="Kautto E."/>
            <person name="Blachly J.S."/>
        </authorList>
    </citation>
    <scope>NUCLEOTIDE SEQUENCE [LARGE SCALE GENOMIC DNA]</scope>
    <source>
        <strain evidence="1">B95-8</strain>
        <tissue evidence="1">Cell line</tissue>
    </source>
</reference>
<evidence type="ECO:0000313" key="2">
    <source>
        <dbReference type="Proteomes" id="UP001266305"/>
    </source>
</evidence>